<keyword evidence="3" id="KW-1185">Reference proteome</keyword>
<evidence type="ECO:0000256" key="1">
    <source>
        <dbReference type="SAM" id="MobiDB-lite"/>
    </source>
</evidence>
<evidence type="ECO:0000313" key="2">
    <source>
        <dbReference type="EMBL" id="KAL0919437.1"/>
    </source>
</evidence>
<gene>
    <name evidence="2" type="ORF">M5K25_011531</name>
</gene>
<evidence type="ECO:0000313" key="3">
    <source>
        <dbReference type="Proteomes" id="UP001552299"/>
    </source>
</evidence>
<dbReference type="Proteomes" id="UP001552299">
    <property type="component" value="Unassembled WGS sequence"/>
</dbReference>
<organism evidence="2 3">
    <name type="scientific">Dendrobium thyrsiflorum</name>
    <name type="common">Pinecone-like raceme dendrobium</name>
    <name type="synonym">Orchid</name>
    <dbReference type="NCBI Taxonomy" id="117978"/>
    <lineage>
        <taxon>Eukaryota</taxon>
        <taxon>Viridiplantae</taxon>
        <taxon>Streptophyta</taxon>
        <taxon>Embryophyta</taxon>
        <taxon>Tracheophyta</taxon>
        <taxon>Spermatophyta</taxon>
        <taxon>Magnoliopsida</taxon>
        <taxon>Liliopsida</taxon>
        <taxon>Asparagales</taxon>
        <taxon>Orchidaceae</taxon>
        <taxon>Epidendroideae</taxon>
        <taxon>Malaxideae</taxon>
        <taxon>Dendrobiinae</taxon>
        <taxon>Dendrobium</taxon>
    </lineage>
</organism>
<dbReference type="AlphaFoldDB" id="A0ABD0V9Z5"/>
<accession>A0ABD0V9Z5</accession>
<proteinExistence type="predicted"/>
<protein>
    <submittedName>
        <fullName evidence="2">Uncharacterized protein</fullName>
    </submittedName>
</protein>
<comment type="caution">
    <text evidence="2">The sequence shown here is derived from an EMBL/GenBank/DDBJ whole genome shotgun (WGS) entry which is preliminary data.</text>
</comment>
<feature type="compositionally biased region" description="Polar residues" evidence="1">
    <location>
        <begin position="14"/>
        <end position="25"/>
    </location>
</feature>
<sequence length="88" mass="9768">MLKPTRAPSKPAAKQNTPDSQQQAHENFDWFSNGGLNLICFLLICNGPSLKESRERSKTALAPLLLLDHRRSSAGPPLEGPKFRRITT</sequence>
<dbReference type="EMBL" id="JANQDX010000009">
    <property type="protein sequence ID" value="KAL0919437.1"/>
    <property type="molecule type" value="Genomic_DNA"/>
</dbReference>
<reference evidence="2 3" key="1">
    <citation type="journal article" date="2024" name="Plant Biotechnol. J.">
        <title>Dendrobium thyrsiflorum genome and its molecular insights into genes involved in important horticultural traits.</title>
        <authorList>
            <person name="Chen B."/>
            <person name="Wang J.Y."/>
            <person name="Zheng P.J."/>
            <person name="Li K.L."/>
            <person name="Liang Y.M."/>
            <person name="Chen X.F."/>
            <person name="Zhang C."/>
            <person name="Zhao X."/>
            <person name="He X."/>
            <person name="Zhang G.Q."/>
            <person name="Liu Z.J."/>
            <person name="Xu Q."/>
        </authorList>
    </citation>
    <scope>NUCLEOTIDE SEQUENCE [LARGE SCALE GENOMIC DNA]</scope>
    <source>
        <strain evidence="2">GZMU011</strain>
    </source>
</reference>
<name>A0ABD0V9Z5_DENTH</name>
<feature type="region of interest" description="Disordered" evidence="1">
    <location>
        <begin position="1"/>
        <end position="25"/>
    </location>
</feature>